<dbReference type="OrthoDB" id="22038at2"/>
<name>A0A3D9T5T5_9ACTN</name>
<keyword evidence="2" id="KW-1185">Reference proteome</keyword>
<comment type="caution">
    <text evidence="1">The sequence shown here is derived from an EMBL/GenBank/DDBJ whole genome shotgun (WGS) entry which is preliminary data.</text>
</comment>
<gene>
    <name evidence="1" type="ORF">DFJ69_6161</name>
</gene>
<dbReference type="EMBL" id="QTTT01000001">
    <property type="protein sequence ID" value="REF00606.1"/>
    <property type="molecule type" value="Genomic_DNA"/>
</dbReference>
<evidence type="ECO:0000313" key="2">
    <source>
        <dbReference type="Proteomes" id="UP000256661"/>
    </source>
</evidence>
<proteinExistence type="predicted"/>
<dbReference type="Proteomes" id="UP000256661">
    <property type="component" value="Unassembled WGS sequence"/>
</dbReference>
<dbReference type="Pfam" id="PF20329">
    <property type="entry name" value="DUF6624"/>
    <property type="match status" value="1"/>
</dbReference>
<protein>
    <submittedName>
        <fullName evidence="1">Uncharacterized protein</fullName>
    </submittedName>
</protein>
<evidence type="ECO:0000313" key="1">
    <source>
        <dbReference type="EMBL" id="REF00606.1"/>
    </source>
</evidence>
<sequence>MKARTDTPGTAPEPNEALRAKLIARARTDAAARDTLAHTRDWAPVREIDADNTPSMRDILARYGWPGVTLVGDDGAHAAWYLLQHAPPDFQEWCLPHIAVAAAIGEARPKDLAYLVDRILTHQGRPQLYGTQYDGATMTPLPIERPEHLDWRRAQVGLEPHAEYHATICGPALGSVSPGEK</sequence>
<dbReference type="AlphaFoldDB" id="A0A3D9T5T5"/>
<dbReference type="InterPro" id="IPR046732">
    <property type="entry name" value="DUF6624"/>
</dbReference>
<organism evidence="1 2">
    <name type="scientific">Thermomonospora umbrina</name>
    <dbReference type="NCBI Taxonomy" id="111806"/>
    <lineage>
        <taxon>Bacteria</taxon>
        <taxon>Bacillati</taxon>
        <taxon>Actinomycetota</taxon>
        <taxon>Actinomycetes</taxon>
        <taxon>Streptosporangiales</taxon>
        <taxon>Thermomonosporaceae</taxon>
        <taxon>Thermomonospora</taxon>
    </lineage>
</organism>
<reference evidence="1 2" key="1">
    <citation type="submission" date="2018-08" db="EMBL/GenBank/DDBJ databases">
        <title>Sequencing the genomes of 1000 actinobacteria strains.</title>
        <authorList>
            <person name="Klenk H.-P."/>
        </authorList>
    </citation>
    <scope>NUCLEOTIDE SEQUENCE [LARGE SCALE GENOMIC DNA]</scope>
    <source>
        <strain evidence="1 2">DSM 43927</strain>
    </source>
</reference>
<accession>A0A3D9T5T5</accession>